<evidence type="ECO:0000313" key="4">
    <source>
        <dbReference type="Proteomes" id="UP001174694"/>
    </source>
</evidence>
<dbReference type="InterPro" id="IPR012334">
    <property type="entry name" value="Pectin_lyas_fold"/>
</dbReference>
<feature type="region of interest" description="Disordered" evidence="1">
    <location>
        <begin position="988"/>
        <end position="1009"/>
    </location>
</feature>
<dbReference type="Gene3D" id="2.160.20.10">
    <property type="entry name" value="Single-stranded right-handed beta-helix, Pectin lyase-like"/>
    <property type="match status" value="2"/>
</dbReference>
<accession>A0AA38RSA2</accession>
<dbReference type="InterPro" id="IPR039279">
    <property type="entry name" value="QRT3-like"/>
</dbReference>
<dbReference type="SUPFAM" id="SSF51126">
    <property type="entry name" value="Pectin lyase-like"/>
    <property type="match status" value="2"/>
</dbReference>
<feature type="compositionally biased region" description="Low complexity" evidence="1">
    <location>
        <begin position="1123"/>
        <end position="1144"/>
    </location>
</feature>
<organism evidence="3 4">
    <name type="scientific">Pleurostoma richardsiae</name>
    <dbReference type="NCBI Taxonomy" id="41990"/>
    <lineage>
        <taxon>Eukaryota</taxon>
        <taxon>Fungi</taxon>
        <taxon>Dikarya</taxon>
        <taxon>Ascomycota</taxon>
        <taxon>Pezizomycotina</taxon>
        <taxon>Sordariomycetes</taxon>
        <taxon>Sordariomycetidae</taxon>
        <taxon>Calosphaeriales</taxon>
        <taxon>Pleurostomataceae</taxon>
        <taxon>Pleurostoma</taxon>
    </lineage>
</organism>
<feature type="region of interest" description="Disordered" evidence="1">
    <location>
        <begin position="1112"/>
        <end position="1144"/>
    </location>
</feature>
<reference evidence="3" key="1">
    <citation type="submission" date="2022-07" db="EMBL/GenBank/DDBJ databases">
        <title>Fungi with potential for degradation of polypropylene.</title>
        <authorList>
            <person name="Gostincar C."/>
        </authorList>
    </citation>
    <scope>NUCLEOTIDE SEQUENCE</scope>
    <source>
        <strain evidence="3">EXF-13308</strain>
    </source>
</reference>
<dbReference type="Pfam" id="PF12708">
    <property type="entry name" value="Pect-lyase_RHGA_epim"/>
    <property type="match status" value="2"/>
</dbReference>
<comment type="caution">
    <text evidence="3">The sequence shown here is derived from an EMBL/GenBank/DDBJ whole genome shotgun (WGS) entry which is preliminary data.</text>
</comment>
<gene>
    <name evidence="3" type="ORF">NKR23_g5722</name>
</gene>
<dbReference type="InterPro" id="IPR011050">
    <property type="entry name" value="Pectin_lyase_fold/virulence"/>
</dbReference>
<dbReference type="Pfam" id="PF01822">
    <property type="entry name" value="WSC"/>
    <property type="match status" value="1"/>
</dbReference>
<dbReference type="GO" id="GO:0004650">
    <property type="term" value="F:polygalacturonase activity"/>
    <property type="evidence" value="ECO:0007669"/>
    <property type="project" value="InterPro"/>
</dbReference>
<dbReference type="CDD" id="cd23668">
    <property type="entry name" value="GH55_beta13glucanase-like"/>
    <property type="match status" value="1"/>
</dbReference>
<sequence>MQHGLMPYAEQGYQVFRNVKDFGAIGDGVTDDTEAINAAVVAGNRCGSTCSATTVTGAVVYFPPGTYLVSSPIIQYFYTVFVGDPITLPTIKGSSSFSGIALIDTDVYIPDGNGAEWYGDTNNFYRAIRNFNIDLTAMPAQNQQGGQAYAPTGIHWQVAQATSLQNINFNMPVGGDTTAVGIFTENGSGGFMSDLKFEGGAIGMRVGSQQFTSRNLQFVSSLVAIEMIWDWGWTWKEINVVSCYVAISCTSLGGIDDQGTGSIAVLDSTFTGVPYGITINGPDGFVPNILLDNLLVVEQGPDAVVLVSGGETILDGPASGSQVISSWAMGNAYLIQNATAPTTVQNFLDPAPSKPAGLLGDNGYWFAQSRPQYESMTADQFINVLDHGVSNAGTGDQSGAINAVLASANGAPVFFPAGVYTVGSTVFIPAGSRIVGEAWSQIMATGANFLDGGNPTVMVRVGNAGDTGSVEISDVLFTVSGSTAGCILMEWNINAGGQGTAAMWDSHFRVGGAVGSSLQTTECPTSVEGVNTGCNAASLLMHITADASAYLENVWFWVADHDIDNPDQAQISVFAARGVLIESQSPTWLYGTASEHAALYQYQLSNAKTIFLGHMQTETPYYQPIPPAPQPWNDFNTSFPNDPTFENCDSSSTTCPLAWALRIIESEDVFVYGAGFYSWFSYYGQDCLNGESCQDALIDTAYSQGLWLYDIFTKGASQAVSPQGLSAALQIYNQNGYTTSIAAWLSLALSGGDIGGYSNQPPVVYIPPSIWSDPDAGVACEPPCTIVLPPSPIDPTVVSWPPITTAVTTSGGTTSTTVILVPPFTISAIPFWPITIAPGDTADTITPVQSVLPSSIVITLPSSVTLVPTSSGIYHATPDSTTQTVGGVETPTWYSSSHAVTIQPQATHSVAAPSSPHVPYHEGHPSGTSSHCVSCGALACLLFGCGVAGPGACGLFACDGGCGIGFCGGGCGPTACGPGCGEGDCEQSGGGGGTLPPADDLPGGEDADCEEPEEAEVCTEYVGTPSGQVTQTTETDCHTTTGCSVEASTTTTTLGGSCPLLLPVLGDSYGSGDDAFPPVLYSGAVTTATLTFSGILASIYASTYVTVLSPVPTRTSPAPPLSTPSRASTSTSSTTSPVGPPTGTSVPGYDYLGCYTDADIRTLNQVLDQDDGMTLENCATFCEQGGWSMFGVENGNQCWCADEINPDSTAALSPDSDCDVPCAGDAAEICGAPWFINVYRKQSSSPALGITLYWEQTVRQAGGGPISTSWMYEMFPNSDTPCDNVEFALFTADAGSSSSAILTGEFAFTTSQGFQCTWSNSDSTQPGSVQCLSGAGEISVSQCSLANASEQGCVFTGESQTTYIAQVVC</sequence>
<dbReference type="InterPro" id="IPR024535">
    <property type="entry name" value="RHGA/B-epi-like_pectate_lyase"/>
</dbReference>
<dbReference type="PANTHER" id="PTHR33928">
    <property type="entry name" value="POLYGALACTURONASE QRT3"/>
    <property type="match status" value="1"/>
</dbReference>
<proteinExistence type="predicted"/>
<dbReference type="PANTHER" id="PTHR33928:SF2">
    <property type="entry name" value="PECTATE LYASE SUPERFAMILY PROTEIN DOMAIN-CONTAINING PROTEIN-RELATED"/>
    <property type="match status" value="1"/>
</dbReference>
<dbReference type="Proteomes" id="UP001174694">
    <property type="component" value="Unassembled WGS sequence"/>
</dbReference>
<dbReference type="EMBL" id="JANBVO010000015">
    <property type="protein sequence ID" value="KAJ9145069.1"/>
    <property type="molecule type" value="Genomic_DNA"/>
</dbReference>
<feature type="domain" description="WSC" evidence="2">
    <location>
        <begin position="1148"/>
        <end position="1242"/>
    </location>
</feature>
<dbReference type="InterPro" id="IPR002889">
    <property type="entry name" value="WSC_carb-bd"/>
</dbReference>
<evidence type="ECO:0000256" key="1">
    <source>
        <dbReference type="SAM" id="MobiDB-lite"/>
    </source>
</evidence>
<evidence type="ECO:0000259" key="2">
    <source>
        <dbReference type="PROSITE" id="PS51212"/>
    </source>
</evidence>
<dbReference type="PROSITE" id="PS51212">
    <property type="entry name" value="WSC"/>
    <property type="match status" value="1"/>
</dbReference>
<evidence type="ECO:0000313" key="3">
    <source>
        <dbReference type="EMBL" id="KAJ9145069.1"/>
    </source>
</evidence>
<name>A0AA38RSA2_9PEZI</name>
<protein>
    <submittedName>
        <fullName evidence="3">Glycoside hydrolase family 55 protein</fullName>
    </submittedName>
</protein>
<keyword evidence="4" id="KW-1185">Reference proteome</keyword>
<keyword evidence="3" id="KW-0378">Hydrolase</keyword>
<dbReference type="FunFam" id="2.160.20.10:FF:000049">
    <property type="entry name" value="Putative exo-beta-1,3-glucanase"/>
    <property type="match status" value="1"/>
</dbReference>
<dbReference type="SMART" id="SM00321">
    <property type="entry name" value="WSC"/>
    <property type="match status" value="1"/>
</dbReference>